<accession>A0A834Y7L4</accession>
<dbReference type="FunFam" id="1.10.10.10:FF:000322">
    <property type="entry name" value="Probable disease resistance protein At1g63360"/>
    <property type="match status" value="1"/>
</dbReference>
<comment type="caution">
    <text evidence="5">The sequence shown here is derived from an EMBL/GenBank/DDBJ whole genome shotgun (WGS) entry which is preliminary data.</text>
</comment>
<keyword evidence="6" id="KW-1185">Reference proteome</keyword>
<dbReference type="InterPro" id="IPR036388">
    <property type="entry name" value="WH-like_DNA-bd_sf"/>
</dbReference>
<proteinExistence type="predicted"/>
<dbReference type="SUPFAM" id="SSF52058">
    <property type="entry name" value="L domain-like"/>
    <property type="match status" value="1"/>
</dbReference>
<dbReference type="PANTHER" id="PTHR23155:SF1205">
    <property type="entry name" value="DISEASE RESISTANCE PROTEIN RPM1"/>
    <property type="match status" value="1"/>
</dbReference>
<dbReference type="InterPro" id="IPR055414">
    <property type="entry name" value="LRR_R13L4/SHOC2-like"/>
</dbReference>
<reference evidence="5 6" key="1">
    <citation type="submission" date="2020-04" db="EMBL/GenBank/DDBJ databases">
        <title>Plant Genome Project.</title>
        <authorList>
            <person name="Zhang R.-G."/>
        </authorList>
    </citation>
    <scope>NUCLEOTIDE SEQUENCE [LARGE SCALE GENOMIC DNA]</scope>
    <source>
        <strain evidence="5">YNK0</strain>
        <tissue evidence="5">Leaf</tissue>
    </source>
</reference>
<dbReference type="Pfam" id="PF23559">
    <property type="entry name" value="WHD_DRP"/>
    <property type="match status" value="1"/>
</dbReference>
<dbReference type="InterPro" id="IPR044974">
    <property type="entry name" value="Disease_R_plants"/>
</dbReference>
<dbReference type="Gene3D" id="1.10.10.10">
    <property type="entry name" value="Winged helix-like DNA-binding domain superfamily/Winged helix DNA-binding domain"/>
    <property type="match status" value="1"/>
</dbReference>
<gene>
    <name evidence="5" type="ORF">HHK36_033418</name>
</gene>
<dbReference type="PANTHER" id="PTHR23155">
    <property type="entry name" value="DISEASE RESISTANCE PROTEIN RP"/>
    <property type="match status" value="1"/>
</dbReference>
<dbReference type="Pfam" id="PF23598">
    <property type="entry name" value="LRR_14"/>
    <property type="match status" value="1"/>
</dbReference>
<dbReference type="OrthoDB" id="598235at2759"/>
<evidence type="ECO:0000313" key="5">
    <source>
        <dbReference type="EMBL" id="KAF8364613.1"/>
    </source>
</evidence>
<keyword evidence="2" id="KW-0611">Plant defense</keyword>
<dbReference type="AlphaFoldDB" id="A0A834Y7L4"/>
<organism evidence="5 6">
    <name type="scientific">Tetracentron sinense</name>
    <name type="common">Spur-leaf</name>
    <dbReference type="NCBI Taxonomy" id="13715"/>
    <lineage>
        <taxon>Eukaryota</taxon>
        <taxon>Viridiplantae</taxon>
        <taxon>Streptophyta</taxon>
        <taxon>Embryophyta</taxon>
        <taxon>Tracheophyta</taxon>
        <taxon>Spermatophyta</taxon>
        <taxon>Magnoliopsida</taxon>
        <taxon>Trochodendrales</taxon>
        <taxon>Trochodendraceae</taxon>
        <taxon>Tetracentron</taxon>
    </lineage>
</organism>
<dbReference type="EMBL" id="JABCRI010001379">
    <property type="protein sequence ID" value="KAF8364613.1"/>
    <property type="molecule type" value="Genomic_DNA"/>
</dbReference>
<keyword evidence="1" id="KW-0677">Repeat</keyword>
<dbReference type="Proteomes" id="UP000655225">
    <property type="component" value="Unassembled WGS sequence"/>
</dbReference>
<dbReference type="GO" id="GO:0098542">
    <property type="term" value="P:defense response to other organism"/>
    <property type="evidence" value="ECO:0007669"/>
    <property type="project" value="TreeGrafter"/>
</dbReference>
<dbReference type="Gene3D" id="3.80.10.10">
    <property type="entry name" value="Ribonuclease Inhibitor"/>
    <property type="match status" value="1"/>
</dbReference>
<sequence length="473" mass="54639">MLEVVKSILLLSYNDLPYYLKHCFLYCCIFPEDYIIKRKRLIRLWVAEGFVKDRRGMTPEEVADTYLRELISRSMLQVVAKNRSGRAKRCRMYDLMRELALSTSEKEKFCTIGDGGKAREGGKALRLSIQTNIQLGTSLSQLRSLLVFVEHMTPLPSGFRMLRVLDLENIKLKYKEKLPDELGDLFNLRSLPSGIVKLQRLRNLNTNDMNAGYFLILKMGGFEQVMWARADLWKLKNLQVVGTISANGGIIKQLGNMTQLRRIGIAKVRERDQTELCASISRLRHLYYLVIGVTNEERFLRMDALSSPPPLLEKLFLYGKLEKVPHWFGSLQKLTYLSLNWSKLTEDPLSYIHALPNLVELILVNAYDGRKLWFQAGFLKLKILFLDSSPQWTDINSSPRLKNIRIEKGVMPSILKLYLIGCVELKRLPQGIEYLSNLQELTMRNVSTELKERMEISIDQRFNTSPISICCLF</sequence>
<evidence type="ECO:0000313" key="6">
    <source>
        <dbReference type="Proteomes" id="UP000655225"/>
    </source>
</evidence>
<name>A0A834Y7L4_TETSI</name>
<protein>
    <submittedName>
        <fullName evidence="5">Uncharacterized protein</fullName>
    </submittedName>
</protein>
<dbReference type="InterPro" id="IPR032675">
    <property type="entry name" value="LRR_dom_sf"/>
</dbReference>
<evidence type="ECO:0000259" key="3">
    <source>
        <dbReference type="Pfam" id="PF23559"/>
    </source>
</evidence>
<dbReference type="OMA" id="HGMYNAS"/>
<evidence type="ECO:0000259" key="4">
    <source>
        <dbReference type="Pfam" id="PF23598"/>
    </source>
</evidence>
<feature type="domain" description="Disease resistance R13L4/SHOC-2-like LRR" evidence="4">
    <location>
        <begin position="141"/>
        <end position="444"/>
    </location>
</feature>
<feature type="domain" description="Disease resistance protein winged helix" evidence="3">
    <location>
        <begin position="29"/>
        <end position="100"/>
    </location>
</feature>
<dbReference type="InterPro" id="IPR058922">
    <property type="entry name" value="WHD_DRP"/>
</dbReference>
<evidence type="ECO:0000256" key="1">
    <source>
        <dbReference type="ARBA" id="ARBA00022737"/>
    </source>
</evidence>
<evidence type="ECO:0000256" key="2">
    <source>
        <dbReference type="ARBA" id="ARBA00022821"/>
    </source>
</evidence>